<name>R0LN36_ANAPL</name>
<reference evidence="2" key="1">
    <citation type="journal article" date="2013" name="Nat. Genet.">
        <title>The duck genome and transcriptome provide insight into an avian influenza virus reservoir species.</title>
        <authorList>
            <person name="Huang Y."/>
            <person name="Li Y."/>
            <person name="Burt D.W."/>
            <person name="Chen H."/>
            <person name="Zhang Y."/>
            <person name="Qian W."/>
            <person name="Kim H."/>
            <person name="Gan S."/>
            <person name="Zhao Y."/>
            <person name="Li J."/>
            <person name="Yi K."/>
            <person name="Feng H."/>
            <person name="Zhu P."/>
            <person name="Li B."/>
            <person name="Liu Q."/>
            <person name="Fairley S."/>
            <person name="Magor K.E."/>
            <person name="Du Z."/>
            <person name="Hu X."/>
            <person name="Goodman L."/>
            <person name="Tafer H."/>
            <person name="Vignal A."/>
            <person name="Lee T."/>
            <person name="Kim K.W."/>
            <person name="Sheng Z."/>
            <person name="An Y."/>
            <person name="Searle S."/>
            <person name="Herrero J."/>
            <person name="Groenen M.A."/>
            <person name="Crooijmans R.P."/>
            <person name="Faraut T."/>
            <person name="Cai Q."/>
            <person name="Webster R.G."/>
            <person name="Aldridge J.R."/>
            <person name="Warren W.C."/>
            <person name="Bartschat S."/>
            <person name="Kehr S."/>
            <person name="Marz M."/>
            <person name="Stadler P.F."/>
            <person name="Smith J."/>
            <person name="Kraus R.H."/>
            <person name="Zhao Y."/>
            <person name="Ren L."/>
            <person name="Fei J."/>
            <person name="Morisson M."/>
            <person name="Kaiser P."/>
            <person name="Griffin D.K."/>
            <person name="Rao M."/>
            <person name="Pitel F."/>
            <person name="Wang J."/>
            <person name="Li N."/>
        </authorList>
    </citation>
    <scope>NUCLEOTIDE SEQUENCE [LARGE SCALE GENOMIC DNA]</scope>
</reference>
<accession>R0LN36</accession>
<dbReference type="Proteomes" id="UP000296049">
    <property type="component" value="Unassembled WGS sequence"/>
</dbReference>
<organism evidence="1 2">
    <name type="scientific">Anas platyrhynchos</name>
    <name type="common">Mallard</name>
    <name type="synonym">Anas boschas</name>
    <dbReference type="NCBI Taxonomy" id="8839"/>
    <lineage>
        <taxon>Eukaryota</taxon>
        <taxon>Metazoa</taxon>
        <taxon>Chordata</taxon>
        <taxon>Craniata</taxon>
        <taxon>Vertebrata</taxon>
        <taxon>Euteleostomi</taxon>
        <taxon>Archelosauria</taxon>
        <taxon>Archosauria</taxon>
        <taxon>Dinosauria</taxon>
        <taxon>Saurischia</taxon>
        <taxon>Theropoda</taxon>
        <taxon>Coelurosauria</taxon>
        <taxon>Aves</taxon>
        <taxon>Neognathae</taxon>
        <taxon>Galloanserae</taxon>
        <taxon>Anseriformes</taxon>
        <taxon>Anatidae</taxon>
        <taxon>Anatinae</taxon>
        <taxon>Anas</taxon>
    </lineage>
</organism>
<sequence>MPRVGRGAPDPRGLVVGMSCPRCPWSAHTPCGRAANTLPMLRFAAALAPVTPWLWRHFHSFGTSSAQICAVRLFQEGYRRTLWLEATFLFLYHSIFPIFVYTEHAVSSRCCILHSTLSLLCTCAEPDAASNAADVSVHDSLQCPNRKCLPVCSMMFTFGAFTPFGAKSDKLAVAHFV</sequence>
<gene>
    <name evidence="1" type="ORF">Anapl_01533</name>
</gene>
<dbReference type="AlphaFoldDB" id="R0LN36"/>
<proteinExistence type="predicted"/>
<dbReference type="EMBL" id="KB743040">
    <property type="protein sequence ID" value="EOB01818.1"/>
    <property type="molecule type" value="Genomic_DNA"/>
</dbReference>
<evidence type="ECO:0000313" key="2">
    <source>
        <dbReference type="Proteomes" id="UP000296049"/>
    </source>
</evidence>
<keyword evidence="2" id="KW-1185">Reference proteome</keyword>
<protein>
    <submittedName>
        <fullName evidence="1">Uncharacterized protein</fullName>
    </submittedName>
</protein>
<evidence type="ECO:0000313" key="1">
    <source>
        <dbReference type="EMBL" id="EOB01818.1"/>
    </source>
</evidence>